<organism evidence="14 15">
    <name type="scientific">Bemisia tabaci</name>
    <name type="common">Sweetpotato whitefly</name>
    <name type="synonym">Aleurodes tabaci</name>
    <dbReference type="NCBI Taxonomy" id="7038"/>
    <lineage>
        <taxon>Eukaryota</taxon>
        <taxon>Metazoa</taxon>
        <taxon>Ecdysozoa</taxon>
        <taxon>Arthropoda</taxon>
        <taxon>Hexapoda</taxon>
        <taxon>Insecta</taxon>
        <taxon>Pterygota</taxon>
        <taxon>Neoptera</taxon>
        <taxon>Paraneoptera</taxon>
        <taxon>Hemiptera</taxon>
        <taxon>Sternorrhyncha</taxon>
        <taxon>Aleyrodoidea</taxon>
        <taxon>Aleyrodidae</taxon>
        <taxon>Aleyrodinae</taxon>
        <taxon>Bemisia</taxon>
    </lineage>
</organism>
<keyword evidence="9 12" id="KW-0238">DNA-binding</keyword>
<dbReference type="Proteomes" id="UP001152759">
    <property type="component" value="Chromosome 5"/>
</dbReference>
<sequence>MSFCSAINCTSSSKKKEPGVSFHAFPLNEPERCAKWVQATRRETKGHNFPSKYSYLCSKHFPDTCFREAKGRKVLNCTAIPSIFNFIKEEPQKPTRRRLLRDLQTAETSPVPKRTKVIQKPDPTVTEVIGSEHDYHQKNSPSKVAVKFQRKIKKYLRKLRLKRQKICRQKNKILKYEEILKGIKKRTCLEGQAIVTNCFEEVLRGLVKSLEEKEKNPKGEKIKLKEYSQPVRSFFRDPDVINTLEVEPSIVLGRSCSRVEWSPVPCNVVSMNFFDKIFDPQNNITFDDKKKDVRTCEYSEVDGFVITDNLRMMLLDEEADLYQLYSKTDREQFLFRLFKHLCLGGLWCQYEDSLQPYLDVTKCLYKNLLSAEKEESSGQIMIRSVVLEAVVYGDEDKPILPKDPGKDNNFVYLIIDPVERAVTVLVHQVGCLII</sequence>
<comment type="subcellular location">
    <subcellularLocation>
        <location evidence="2">Cytoplasm</location>
        <location evidence="2">Cytoskeleton</location>
        <location evidence="2">Cilium axoneme</location>
    </subcellularLocation>
</comment>
<keyword evidence="5" id="KW-0963">Cytoplasm</keyword>
<dbReference type="GO" id="GO:0008270">
    <property type="term" value="F:zinc ion binding"/>
    <property type="evidence" value="ECO:0007669"/>
    <property type="project" value="UniProtKB-KW"/>
</dbReference>
<dbReference type="Pfam" id="PF14926">
    <property type="entry name" value="CFAP300"/>
    <property type="match status" value="1"/>
</dbReference>
<keyword evidence="7 12" id="KW-0863">Zinc-finger</keyword>
<dbReference type="GO" id="GO:0005930">
    <property type="term" value="C:axoneme"/>
    <property type="evidence" value="ECO:0007669"/>
    <property type="project" value="UniProtKB-SubCell"/>
</dbReference>
<dbReference type="AlphaFoldDB" id="A0A9P0AG01"/>
<evidence type="ECO:0000256" key="11">
    <source>
        <dbReference type="ARBA" id="ARBA00023273"/>
    </source>
</evidence>
<protein>
    <recommendedName>
        <fullName evidence="4">Cilia- and flagella-associated protein 300</fullName>
    </recommendedName>
</protein>
<dbReference type="SMART" id="SM00980">
    <property type="entry name" value="THAP"/>
    <property type="match status" value="1"/>
</dbReference>
<name>A0A9P0AG01_BEMTA</name>
<dbReference type="GO" id="GO:0003677">
    <property type="term" value="F:DNA binding"/>
    <property type="evidence" value="ECO:0007669"/>
    <property type="project" value="UniProtKB-UniRule"/>
</dbReference>
<keyword evidence="15" id="KW-1185">Reference proteome</keyword>
<comment type="similarity">
    <text evidence="3">Belongs to the CFAP300 family.</text>
</comment>
<evidence type="ECO:0000259" key="13">
    <source>
        <dbReference type="PROSITE" id="PS50950"/>
    </source>
</evidence>
<evidence type="ECO:0000256" key="2">
    <source>
        <dbReference type="ARBA" id="ARBA00004430"/>
    </source>
</evidence>
<evidence type="ECO:0000256" key="7">
    <source>
        <dbReference type="ARBA" id="ARBA00022771"/>
    </source>
</evidence>
<keyword evidence="10" id="KW-0206">Cytoskeleton</keyword>
<evidence type="ECO:0000256" key="8">
    <source>
        <dbReference type="ARBA" id="ARBA00022833"/>
    </source>
</evidence>
<gene>
    <name evidence="14" type="ORF">BEMITA_LOCUS9461</name>
</gene>
<evidence type="ECO:0000256" key="3">
    <source>
        <dbReference type="ARBA" id="ARBA00009205"/>
    </source>
</evidence>
<dbReference type="SMART" id="SM00692">
    <property type="entry name" value="DM3"/>
    <property type="match status" value="1"/>
</dbReference>
<dbReference type="PANTHER" id="PTHR31078">
    <property type="entry name" value="CILIA- AND FLAGELLA-ASSOCIATED PROTEIN 300"/>
    <property type="match status" value="1"/>
</dbReference>
<dbReference type="SUPFAM" id="SSF57716">
    <property type="entry name" value="Glucocorticoid receptor-like (DNA-binding domain)"/>
    <property type="match status" value="1"/>
</dbReference>
<evidence type="ECO:0000256" key="10">
    <source>
        <dbReference type="ARBA" id="ARBA00023212"/>
    </source>
</evidence>
<evidence type="ECO:0000256" key="12">
    <source>
        <dbReference type="PROSITE-ProRule" id="PRU00309"/>
    </source>
</evidence>
<dbReference type="Pfam" id="PF05485">
    <property type="entry name" value="THAP"/>
    <property type="match status" value="1"/>
</dbReference>
<dbReference type="InterPro" id="IPR029416">
    <property type="entry name" value="CFAP300"/>
</dbReference>
<evidence type="ECO:0000313" key="15">
    <source>
        <dbReference type="Proteomes" id="UP001152759"/>
    </source>
</evidence>
<evidence type="ECO:0000256" key="1">
    <source>
        <dbReference type="ARBA" id="ARBA00002404"/>
    </source>
</evidence>
<keyword evidence="6" id="KW-0479">Metal-binding</keyword>
<evidence type="ECO:0000256" key="5">
    <source>
        <dbReference type="ARBA" id="ARBA00022490"/>
    </source>
</evidence>
<accession>A0A9P0AG01</accession>
<evidence type="ECO:0000256" key="9">
    <source>
        <dbReference type="ARBA" id="ARBA00023125"/>
    </source>
</evidence>
<comment type="function">
    <text evidence="1">Cilium- and flagellum-specific protein that plays a role in axonemal structure organization and motility. May play a role in outer and inner dynein arm assembly.</text>
</comment>
<dbReference type="PANTHER" id="PTHR31078:SF1">
    <property type="entry name" value="CILIA- AND FLAGELLA-ASSOCIATED PROTEIN 300"/>
    <property type="match status" value="1"/>
</dbReference>
<reference evidence="14" key="1">
    <citation type="submission" date="2021-12" db="EMBL/GenBank/DDBJ databases">
        <authorList>
            <person name="King R."/>
        </authorList>
    </citation>
    <scope>NUCLEOTIDE SEQUENCE</scope>
</reference>
<dbReference type="PROSITE" id="PS50950">
    <property type="entry name" value="ZF_THAP"/>
    <property type="match status" value="1"/>
</dbReference>
<evidence type="ECO:0000313" key="14">
    <source>
        <dbReference type="EMBL" id="CAH0390765.1"/>
    </source>
</evidence>
<proteinExistence type="inferred from homology"/>
<keyword evidence="8" id="KW-0862">Zinc</keyword>
<keyword evidence="11" id="KW-0966">Cell projection</keyword>
<evidence type="ECO:0000256" key="4">
    <source>
        <dbReference type="ARBA" id="ARBA00022174"/>
    </source>
</evidence>
<dbReference type="EMBL" id="OU963866">
    <property type="protein sequence ID" value="CAH0390765.1"/>
    <property type="molecule type" value="Genomic_DNA"/>
</dbReference>
<dbReference type="InterPro" id="IPR006612">
    <property type="entry name" value="THAP_Znf"/>
</dbReference>
<evidence type="ECO:0000256" key="6">
    <source>
        <dbReference type="ARBA" id="ARBA00022723"/>
    </source>
</evidence>
<feature type="domain" description="THAP-type" evidence="13">
    <location>
        <begin position="1"/>
        <end position="84"/>
    </location>
</feature>